<keyword evidence="8" id="KW-1185">Reference proteome</keyword>
<dbReference type="GO" id="GO:0045071">
    <property type="term" value="P:negative regulation of viral genome replication"/>
    <property type="evidence" value="ECO:0007669"/>
    <property type="project" value="TreeGrafter"/>
</dbReference>
<dbReference type="InterPro" id="IPR007593">
    <property type="entry name" value="CD225/Dispanin_fam"/>
</dbReference>
<dbReference type="OrthoDB" id="9906841at2759"/>
<reference evidence="9" key="2">
    <citation type="submission" date="2025-04" db="UniProtKB">
        <authorList>
            <consortium name="RefSeq"/>
        </authorList>
    </citation>
    <scope>IDENTIFICATION</scope>
    <source>
        <tissue evidence="9">Leukocyte</tissue>
    </source>
</reference>
<dbReference type="GO" id="GO:0034341">
    <property type="term" value="P:response to type II interferon"/>
    <property type="evidence" value="ECO:0007669"/>
    <property type="project" value="TreeGrafter"/>
</dbReference>
<dbReference type="PANTHER" id="PTHR13999:SF22">
    <property type="entry name" value="INTERFERON INDUCED TRANSMEMBRANE PROTEIN 6"/>
    <property type="match status" value="1"/>
</dbReference>
<keyword evidence="4 6" id="KW-1133">Transmembrane helix</keyword>
<dbReference type="Proteomes" id="UP001732720">
    <property type="component" value="Chromosome 1"/>
</dbReference>
<dbReference type="Pfam" id="PF04505">
    <property type="entry name" value="CD225"/>
    <property type="match status" value="1"/>
</dbReference>
<dbReference type="GO" id="GO:0005886">
    <property type="term" value="C:plasma membrane"/>
    <property type="evidence" value="ECO:0007669"/>
    <property type="project" value="TreeGrafter"/>
</dbReference>
<proteinExistence type="inferred from homology"/>
<accession>A0A8B7W147</accession>
<evidence type="ECO:0000313" key="7">
    <source>
        <dbReference type="Ensembl" id="ENSCCNP00000010361.1"/>
    </source>
</evidence>
<dbReference type="KEGG" id="ccan:109698222"/>
<feature type="transmembrane region" description="Helical" evidence="6">
    <location>
        <begin position="76"/>
        <end position="98"/>
    </location>
</feature>
<evidence type="ECO:0000256" key="6">
    <source>
        <dbReference type="SAM" id="Phobius"/>
    </source>
</evidence>
<sequence>MIKEEPSSVPVTSTVINIHSDTGQPDYVTWSLFNSIYMNFFCLGFAAYVFSVKSRDRKMVGDMNGAQAFAVTAKRLNIIAVAGTILVAIIIIIVRSVASR</sequence>
<organism evidence="9">
    <name type="scientific">Castor canadensis</name>
    <name type="common">American beaver</name>
    <dbReference type="NCBI Taxonomy" id="51338"/>
    <lineage>
        <taxon>Eukaryota</taxon>
        <taxon>Metazoa</taxon>
        <taxon>Chordata</taxon>
        <taxon>Craniata</taxon>
        <taxon>Vertebrata</taxon>
        <taxon>Euteleostomi</taxon>
        <taxon>Mammalia</taxon>
        <taxon>Eutheria</taxon>
        <taxon>Euarchontoglires</taxon>
        <taxon>Glires</taxon>
        <taxon>Rodentia</taxon>
        <taxon>Castorimorpha</taxon>
        <taxon>Castoridae</taxon>
        <taxon>Castor</taxon>
    </lineage>
</organism>
<dbReference type="AlphaFoldDB" id="A0A8B7W147"/>
<feature type="transmembrane region" description="Helical" evidence="6">
    <location>
        <begin position="27"/>
        <end position="50"/>
    </location>
</feature>
<dbReference type="Ensembl" id="ENSCCNT00000013629.1">
    <property type="protein sequence ID" value="ENSCCNP00000010361.1"/>
    <property type="gene ID" value="ENSCCNG00000010860.1"/>
</dbReference>
<protein>
    <submittedName>
        <fullName evidence="9">Interferon-induced transmembrane protein 1-like</fullName>
    </submittedName>
</protein>
<evidence type="ECO:0000256" key="4">
    <source>
        <dbReference type="ARBA" id="ARBA00022989"/>
    </source>
</evidence>
<evidence type="ECO:0000256" key="5">
    <source>
        <dbReference type="ARBA" id="ARBA00023136"/>
    </source>
</evidence>
<dbReference type="GO" id="GO:0051607">
    <property type="term" value="P:defense response to virus"/>
    <property type="evidence" value="ECO:0007669"/>
    <property type="project" value="TreeGrafter"/>
</dbReference>
<evidence type="ECO:0000313" key="9">
    <source>
        <dbReference type="RefSeq" id="XP_020037881.1"/>
    </source>
</evidence>
<reference evidence="7" key="1">
    <citation type="submission" date="2023-09" db="UniProtKB">
        <authorList>
            <consortium name="Ensembl"/>
        </authorList>
    </citation>
    <scope>IDENTIFICATION</scope>
</reference>
<comment type="subcellular location">
    <subcellularLocation>
        <location evidence="1">Membrane</location>
    </subcellularLocation>
</comment>
<gene>
    <name evidence="7 9" type="primary">LOC109698222</name>
</gene>
<dbReference type="GO" id="GO:0060337">
    <property type="term" value="P:type I interferon-mediated signaling pathway"/>
    <property type="evidence" value="ECO:0007669"/>
    <property type="project" value="TreeGrafter"/>
</dbReference>
<name>A0A8B7W147_CASCN</name>
<dbReference type="GO" id="GO:0035456">
    <property type="term" value="P:response to interferon-beta"/>
    <property type="evidence" value="ECO:0007669"/>
    <property type="project" value="TreeGrafter"/>
</dbReference>
<dbReference type="GO" id="GO:0046597">
    <property type="term" value="P:host-mediated suppression of symbiont invasion"/>
    <property type="evidence" value="ECO:0007669"/>
    <property type="project" value="TreeGrafter"/>
</dbReference>
<evidence type="ECO:0000256" key="3">
    <source>
        <dbReference type="ARBA" id="ARBA00022692"/>
    </source>
</evidence>
<comment type="similarity">
    <text evidence="2">Belongs to the CD225/Dispanin family.</text>
</comment>
<dbReference type="InterPro" id="IPR051517">
    <property type="entry name" value="IFITM_antiviral_protein"/>
</dbReference>
<dbReference type="GeneID" id="109698222"/>
<keyword evidence="5 6" id="KW-0472">Membrane</keyword>
<dbReference type="GO" id="GO:0035455">
    <property type="term" value="P:response to interferon-alpha"/>
    <property type="evidence" value="ECO:0007669"/>
    <property type="project" value="TreeGrafter"/>
</dbReference>
<dbReference type="PANTHER" id="PTHR13999">
    <property type="entry name" value="INTERFERON INDUCIBLE TRANSMEMBRANE PROTEIN"/>
    <property type="match status" value="1"/>
</dbReference>
<keyword evidence="3 6" id="KW-0812">Transmembrane</keyword>
<evidence type="ECO:0000313" key="8">
    <source>
        <dbReference type="Proteomes" id="UP001732720"/>
    </source>
</evidence>
<dbReference type="RefSeq" id="XP_020037881.1">
    <property type="nucleotide sequence ID" value="XM_020182292.1"/>
</dbReference>
<evidence type="ECO:0000256" key="1">
    <source>
        <dbReference type="ARBA" id="ARBA00004370"/>
    </source>
</evidence>
<evidence type="ECO:0000256" key="2">
    <source>
        <dbReference type="ARBA" id="ARBA00006843"/>
    </source>
</evidence>